<feature type="chain" id="PRO_5011987595" evidence="1">
    <location>
        <begin position="25"/>
        <end position="448"/>
    </location>
</feature>
<keyword evidence="4" id="KW-1185">Reference proteome</keyword>
<gene>
    <name evidence="3" type="ORF">SAMN06275492_10167</name>
</gene>
<dbReference type="NCBIfam" id="TIGR02669">
    <property type="entry name" value="SpoIID_LytB"/>
    <property type="match status" value="1"/>
</dbReference>
<dbReference type="GO" id="GO:0030435">
    <property type="term" value="P:sporulation resulting in formation of a cellular spore"/>
    <property type="evidence" value="ECO:0007669"/>
    <property type="project" value="InterPro"/>
</dbReference>
<dbReference type="RefSeq" id="WP_085543368.1">
    <property type="nucleotide sequence ID" value="NZ_FXBB01000001.1"/>
</dbReference>
<dbReference type="InterPro" id="IPR013693">
    <property type="entry name" value="SpoIID/LytB_N"/>
</dbReference>
<sequence>MKTVILKFIAMSFLIAFLGSGLEASEINVGIGVNLSFGELSSSSTMTMTDKKGARISGKNLKFSVSGKSVIVSGKAFTPPLQIRSSSPIVYNKRPYLGFFKVTLSRGRLFVVNVIDVESYLRGVLKMEVNPGWPKESLKAQAIISRTYALNQMGRHGSDGFDVCATQHCQVYRGINAHDRAIDKAISETKGKVLTYKGSLAKTLFHSDSGGITAAAKDVWGGDLPYLVSVSDPVSSSSPHSKWTASLTGSQIGTALARIGQNIGTATSISVLSRDGSGRVLDMEVLGTSGRIKIRAHKFREALGGSLVKSTSFTLRGSASLPTSEPLKPAPNRPNLSDILSPAEERLLMMLTKQGAFSSDELIAMLMDPSKKRYFIQKAQGKAPLQPQTPVIAERKPASGGGFILEGKGWGHGVGLSQWGAMALASSGWSAERILAHYYPGTSIAIRK</sequence>
<dbReference type="GO" id="GO:0030288">
    <property type="term" value="C:outer membrane-bounded periplasmic space"/>
    <property type="evidence" value="ECO:0007669"/>
    <property type="project" value="TreeGrafter"/>
</dbReference>
<dbReference type="InterPro" id="IPR013486">
    <property type="entry name" value="SpoIID/LytB"/>
</dbReference>
<evidence type="ECO:0000313" key="4">
    <source>
        <dbReference type="Proteomes" id="UP000193355"/>
    </source>
</evidence>
<dbReference type="PANTHER" id="PTHR30032">
    <property type="entry name" value="N-ACETYLMURAMOYL-L-ALANINE AMIDASE-RELATED"/>
    <property type="match status" value="1"/>
</dbReference>
<dbReference type="Proteomes" id="UP000193355">
    <property type="component" value="Unassembled WGS sequence"/>
</dbReference>
<dbReference type="STRING" id="561720.SAMN06275492_10167"/>
<dbReference type="OrthoDB" id="9794671at2"/>
<organism evidence="3 4">
    <name type="scientific">Dethiosulfovibrio salsuginis</name>
    <dbReference type="NCBI Taxonomy" id="561720"/>
    <lineage>
        <taxon>Bacteria</taxon>
        <taxon>Thermotogati</taxon>
        <taxon>Synergistota</taxon>
        <taxon>Synergistia</taxon>
        <taxon>Synergistales</taxon>
        <taxon>Dethiosulfovibrionaceae</taxon>
        <taxon>Dethiosulfovibrio</taxon>
    </lineage>
</organism>
<evidence type="ECO:0000313" key="3">
    <source>
        <dbReference type="EMBL" id="SMG08897.1"/>
    </source>
</evidence>
<keyword evidence="1" id="KW-0732">Signal</keyword>
<protein>
    <submittedName>
        <fullName evidence="3">Stage II sporulation protein D</fullName>
    </submittedName>
</protein>
<dbReference type="InterPro" id="IPR051922">
    <property type="entry name" value="Bact_Sporulation_Assoc"/>
</dbReference>
<dbReference type="AlphaFoldDB" id="A0A1X7I3Y9"/>
<reference evidence="4" key="1">
    <citation type="submission" date="2017-04" db="EMBL/GenBank/DDBJ databases">
        <authorList>
            <person name="Varghese N."/>
            <person name="Submissions S."/>
        </authorList>
    </citation>
    <scope>NUCLEOTIDE SEQUENCE [LARGE SCALE GENOMIC DNA]</scope>
    <source>
        <strain evidence="4">USBA 82</strain>
    </source>
</reference>
<evidence type="ECO:0000259" key="2">
    <source>
        <dbReference type="Pfam" id="PF08486"/>
    </source>
</evidence>
<dbReference type="EMBL" id="FXBB01000001">
    <property type="protein sequence ID" value="SMG08897.1"/>
    <property type="molecule type" value="Genomic_DNA"/>
</dbReference>
<proteinExistence type="predicted"/>
<name>A0A1X7I3Y9_9BACT</name>
<dbReference type="Pfam" id="PF08486">
    <property type="entry name" value="SpoIID"/>
    <property type="match status" value="1"/>
</dbReference>
<feature type="domain" description="Sporulation stage II protein D amidase enhancer LytB N-terminal" evidence="2">
    <location>
        <begin position="107"/>
        <end position="196"/>
    </location>
</feature>
<feature type="signal peptide" evidence="1">
    <location>
        <begin position="1"/>
        <end position="24"/>
    </location>
</feature>
<evidence type="ECO:0000256" key="1">
    <source>
        <dbReference type="SAM" id="SignalP"/>
    </source>
</evidence>
<accession>A0A1X7I3Y9</accession>
<dbReference type="PANTHER" id="PTHR30032:SF4">
    <property type="entry name" value="AMIDASE ENHANCER"/>
    <property type="match status" value="1"/>
</dbReference>